<organism evidence="2 3">
    <name type="scientific">Chrysodeixis includens</name>
    <name type="common">Soybean looper</name>
    <name type="synonym">Pseudoplusia includens</name>
    <dbReference type="NCBI Taxonomy" id="689277"/>
    <lineage>
        <taxon>Eukaryota</taxon>
        <taxon>Metazoa</taxon>
        <taxon>Ecdysozoa</taxon>
        <taxon>Arthropoda</taxon>
        <taxon>Hexapoda</taxon>
        <taxon>Insecta</taxon>
        <taxon>Pterygota</taxon>
        <taxon>Neoptera</taxon>
        <taxon>Endopterygota</taxon>
        <taxon>Lepidoptera</taxon>
        <taxon>Glossata</taxon>
        <taxon>Ditrysia</taxon>
        <taxon>Noctuoidea</taxon>
        <taxon>Noctuidae</taxon>
        <taxon>Plusiinae</taxon>
        <taxon>Chrysodeixis</taxon>
    </lineage>
</organism>
<dbReference type="InterPro" id="IPR027417">
    <property type="entry name" value="P-loop_NTPase"/>
</dbReference>
<dbReference type="OrthoDB" id="6693298at2759"/>
<sequence length="1402" mass="162778">MYKKRPGTSSVRGHLYETKLLSLIQFRARHDERIEEFKLATNVDNIGAFDDICFRAKVKGLDREIAVFVQAKHKERDQVFTLSNTKLTKYFESYLRIERTFEQDKKEPLFEGLSKNVDCLLVLYTNAGSDGGTDKQGQKSDTVKFVNELISTGDPAYQKVYIENVELLSKITLKHDVISLAAQVASYVCGEINEQALSHNELVSRYHVLLGKVFYIVRTLGPDGHKKHILREHFAPSCLTDNDEHVQLFKDAFCLEILKKQKVDRDTYMLHLLFFLTSPDVESLSYLIGGVITFGKGKLKFIDSRVFSDEMKKSLDLVNVSDVTVNEAIHRGAARVLASCELAVPPWFGNCDLSIRGHENKVKKRLKHLVSRLRHYIDQAKPSHIVTIDESEQGILNRNGGLGGAVGNILVYDTDTKLLKCTENSEGLEDQAKMFFEMLTIGIEDLHKYRFDIKSNTFPKLTFDCSDRDKATAKDFLSKLVFLTDQADEDGVEQTLKEEIEQQCPVVSNLKVRSEAIFLKFHNETQKWWKTTGMTSYLTKDTEMCPDDIRTIVKDPLISIMHMICNNKRSHFDYTFNDEAVISLGLQGQTTSVLVTSSVILTASKVTQHLKTRQHAVIDLKHVSYLTTDDCHSLCDEMEANNEIILVLLCDSAKYSRHWCKVLDKVARAVRDKHTIVVAHKNSEAFVKQYFTETSDVVYDHNCLIDMTERSQDNVLENATVSFQGQQMNLKTIVDENSRSLIQGDVLNKIIGEETLVVGKPVGNASYDEIQHLYVNRKVCRGRFRPKLYRDLHIKDSYITIKTLYDVSDDVVLVTAKPGMGKSTLLTHLSLKTKELDPNVWIVRINLLQHSKQFHEWQEKKVVIDTLEVMKFMCQIILSDRSRKTNKIDIFLENNNGVVQLKDSLADEFTTFELKLFLSFYNTNKIIFLFDGFDEICPHYMREVLNLLKTVRSLPAKQKLWVASRSYNIIKSILQKEFGTAYEIQPFCSYKREEYLTKFWNSNLVLKDLNNTQLNNIYEFIKVIWNMKTSSVVSPGPKNKLQFIPLYLIYFSAMQHIKRTVSYTHIPNWSFIFPLDQRQDLGLTRILLQCNGDDKDTNDMLKFMSTPLHLYLIADYFQNEIKDIHFTNKWNLDFHIFSIYERFLETKLKRIRFQEKNNMDIYNPDIISTYEKERKDFIEKHKKIAAYTMFHRSNHSLFTREQLKEIKETLRLIKNGGEKTGVIYSVKNNKPIFIHMTFAEYFAVEYICDLLKHEKRTEQMIKFIFEIIFDESPTNVLNILDSKIKMDDELITIFKDNDKMIYDILFEQSKGYTEQEFDEWSDIFYKVKKFDSAFKRAVCDNLSNFVEFFCTIHNKYLSETNIETFIDFVHDTKLTTIALDATCDNFLHFAKNVVRKIKKKGI</sequence>
<dbReference type="Pfam" id="PF05729">
    <property type="entry name" value="NACHT"/>
    <property type="match status" value="1"/>
</dbReference>
<evidence type="ECO:0000259" key="1">
    <source>
        <dbReference type="Pfam" id="PF05729"/>
    </source>
</evidence>
<dbReference type="Gene3D" id="3.40.50.300">
    <property type="entry name" value="P-loop containing nucleotide triphosphate hydrolases"/>
    <property type="match status" value="1"/>
</dbReference>
<feature type="domain" description="NACHT" evidence="1">
    <location>
        <begin position="811"/>
        <end position="1000"/>
    </location>
</feature>
<dbReference type="SUPFAM" id="SSF52540">
    <property type="entry name" value="P-loop containing nucleoside triphosphate hydrolases"/>
    <property type="match status" value="1"/>
</dbReference>
<evidence type="ECO:0000313" key="3">
    <source>
        <dbReference type="Proteomes" id="UP001154114"/>
    </source>
</evidence>
<keyword evidence="3" id="KW-1185">Reference proteome</keyword>
<evidence type="ECO:0000313" key="2">
    <source>
        <dbReference type="EMBL" id="CAH0599547.1"/>
    </source>
</evidence>
<dbReference type="Proteomes" id="UP001154114">
    <property type="component" value="Chromosome 28"/>
</dbReference>
<reference evidence="2" key="1">
    <citation type="submission" date="2021-12" db="EMBL/GenBank/DDBJ databases">
        <authorList>
            <person name="King R."/>
        </authorList>
    </citation>
    <scope>NUCLEOTIDE SEQUENCE</scope>
</reference>
<accession>A0A9P0C0K9</accession>
<protein>
    <recommendedName>
        <fullName evidence="1">NACHT domain-containing protein</fullName>
    </recommendedName>
</protein>
<dbReference type="InterPro" id="IPR007111">
    <property type="entry name" value="NACHT_NTPase"/>
</dbReference>
<dbReference type="EMBL" id="LR824031">
    <property type="protein sequence ID" value="CAH0599547.1"/>
    <property type="molecule type" value="Genomic_DNA"/>
</dbReference>
<name>A0A9P0C0K9_CHRIL</name>
<dbReference type="PANTHER" id="PTHR46312">
    <property type="entry name" value="NACHT DOMAIN-CONTAINING PROTEIN"/>
    <property type="match status" value="1"/>
</dbReference>
<dbReference type="PANTHER" id="PTHR46312:SF2">
    <property type="entry name" value="NUCLEOTIDE-BINDING OLIGOMERIZATION DOMAIN-CONTAINING PROTEIN 2-LIKE"/>
    <property type="match status" value="1"/>
</dbReference>
<gene>
    <name evidence="2" type="ORF">CINC_LOCUS8827</name>
</gene>
<proteinExistence type="predicted"/>